<dbReference type="PANTHER" id="PTHR43496">
    <property type="entry name" value="PROTEIN LPLB"/>
    <property type="match status" value="1"/>
</dbReference>
<feature type="transmembrane region" description="Helical" evidence="5">
    <location>
        <begin position="307"/>
        <end position="335"/>
    </location>
</feature>
<feature type="transmembrane region" description="Helical" evidence="5">
    <location>
        <begin position="213"/>
        <end position="232"/>
    </location>
</feature>
<evidence type="ECO:0000256" key="3">
    <source>
        <dbReference type="ARBA" id="ARBA00022989"/>
    </source>
</evidence>
<feature type="transmembrane region" description="Helical" evidence="5">
    <location>
        <begin position="396"/>
        <end position="418"/>
    </location>
</feature>
<dbReference type="EMBL" id="RXFT01000022">
    <property type="protein sequence ID" value="RUR71598.1"/>
    <property type="molecule type" value="Genomic_DNA"/>
</dbReference>
<feature type="transmembrane region" description="Helical" evidence="5">
    <location>
        <begin position="486"/>
        <end position="513"/>
    </location>
</feature>
<dbReference type="Gene3D" id="1.10.3720.10">
    <property type="entry name" value="MetI-like"/>
    <property type="match status" value="2"/>
</dbReference>
<comment type="caution">
    <text evidence="7">The sequence shown here is derived from an EMBL/GenBank/DDBJ whole genome shotgun (WGS) entry which is preliminary data.</text>
</comment>
<proteinExistence type="inferred from homology"/>
<feature type="domain" description="ABC transmembrane type-1" evidence="6">
    <location>
        <begin position="359"/>
        <end position="555"/>
    </location>
</feature>
<keyword evidence="3 5" id="KW-1133">Transmembrane helix</keyword>
<dbReference type="PANTHER" id="PTHR43496:SF1">
    <property type="entry name" value="POLYGALACTURONAN_RHAMNOGALACTURONAN TRANSPORT SYSTEM PERMEASE PROTEIN YTEP"/>
    <property type="match status" value="1"/>
</dbReference>
<feature type="transmembrane region" description="Helical" evidence="5">
    <location>
        <begin position="76"/>
        <end position="103"/>
    </location>
</feature>
<dbReference type="NCBIfam" id="TIGR03262">
    <property type="entry name" value="PhnU2"/>
    <property type="match status" value="1"/>
</dbReference>
<feature type="transmembrane region" description="Helical" evidence="5">
    <location>
        <begin position="115"/>
        <end position="141"/>
    </location>
</feature>
<feature type="transmembrane region" description="Helical" evidence="5">
    <location>
        <begin position="26"/>
        <end position="56"/>
    </location>
</feature>
<dbReference type="OrthoDB" id="7056428at2"/>
<dbReference type="CDD" id="cd06261">
    <property type="entry name" value="TM_PBP2"/>
    <property type="match status" value="2"/>
</dbReference>
<keyword evidence="4 5" id="KW-0472">Membrane</keyword>
<comment type="subcellular location">
    <subcellularLocation>
        <location evidence="1 5">Cell membrane</location>
        <topology evidence="1 5">Multi-pass membrane protein</topology>
    </subcellularLocation>
</comment>
<organism evidence="7 8">
    <name type="scientific">Variovorax guangxiensis</name>
    <dbReference type="NCBI Taxonomy" id="1775474"/>
    <lineage>
        <taxon>Bacteria</taxon>
        <taxon>Pseudomonadati</taxon>
        <taxon>Pseudomonadota</taxon>
        <taxon>Betaproteobacteria</taxon>
        <taxon>Burkholderiales</taxon>
        <taxon>Comamonadaceae</taxon>
        <taxon>Variovorax</taxon>
    </lineage>
</organism>
<dbReference type="InterPro" id="IPR000515">
    <property type="entry name" value="MetI-like"/>
</dbReference>
<dbReference type="InterPro" id="IPR017664">
    <property type="entry name" value="AminoethylPonate_ABC_perm-1"/>
</dbReference>
<dbReference type="Pfam" id="PF00528">
    <property type="entry name" value="BPD_transp_1"/>
    <property type="match status" value="2"/>
</dbReference>
<feature type="transmembrane region" description="Helical" evidence="5">
    <location>
        <begin position="153"/>
        <end position="177"/>
    </location>
</feature>
<dbReference type="PROSITE" id="PS50928">
    <property type="entry name" value="ABC_TM1"/>
    <property type="match status" value="2"/>
</dbReference>
<dbReference type="AlphaFoldDB" id="A0A3S0XWX9"/>
<dbReference type="InterPro" id="IPR035906">
    <property type="entry name" value="MetI-like_sf"/>
</dbReference>
<accession>A0A3S0XWX9</accession>
<feature type="domain" description="ABC transmembrane type-1" evidence="6">
    <location>
        <begin position="81"/>
        <end position="278"/>
    </location>
</feature>
<gene>
    <name evidence="7" type="ORF">EJP67_31585</name>
</gene>
<evidence type="ECO:0000256" key="4">
    <source>
        <dbReference type="ARBA" id="ARBA00023136"/>
    </source>
</evidence>
<dbReference type="RefSeq" id="WP_126025663.1">
    <property type="nucleotide sequence ID" value="NZ_RXFT01000022.1"/>
</dbReference>
<dbReference type="GO" id="GO:0055085">
    <property type="term" value="P:transmembrane transport"/>
    <property type="evidence" value="ECO:0007669"/>
    <property type="project" value="InterPro"/>
</dbReference>
<evidence type="ECO:0000313" key="8">
    <source>
        <dbReference type="Proteomes" id="UP000281118"/>
    </source>
</evidence>
<feature type="transmembrane region" description="Helical" evidence="5">
    <location>
        <begin position="257"/>
        <end position="277"/>
    </location>
</feature>
<feature type="transmembrane region" description="Helical" evidence="5">
    <location>
        <begin position="430"/>
        <end position="452"/>
    </location>
</feature>
<feature type="transmembrane region" description="Helical" evidence="5">
    <location>
        <begin position="533"/>
        <end position="562"/>
    </location>
</feature>
<keyword evidence="5" id="KW-0813">Transport</keyword>
<keyword evidence="2 5" id="KW-0812">Transmembrane</keyword>
<sequence>MSSSPDAIAVAPVVATRRSAFDRERWLTGVAVLLVVLLLVVIVALPVGALVGQSFFDREGAFVGLANFARYFENPALVQSAFNSVGLAAISAVICTAIAYVYAYGLTLSCMPAKGLLRAVALMPLLAPSLLPAISLVYLFGNQGLFKGLLGDLSIYGPLGIVLGSVFWTLPHALLILTTAMATSDGRLYEAAQTLGASRWRIFRTVTLPSSRYGLIVAAMVVFVLVVTDFGVPKVVGGQTGVLATDIYKQVVGQQNFQMGAVVGLVLLIPAVLSFLVERHVRGKQAAALSARATPYQPEPVKSRDRALLAFCVLTAGAILVMIGMAVFASLATYWPYNLVPSFKNYDFGNMDGGGWGSYFNSLRMAICAAVAGALVTFVSAYFVEKPRHFGLLRELLNLLANLPLAVPGLVLGVGYIFFFISPSNPLRAIYGSMTILVVCTVAHFFSVAHLTSLTALRQLDREYELVSESMGVPFWRTLWRVHLPVALPTVLNVGGYFFVNAMTTVSAVVFLYSPQTTLAAIAVLNMDDAGDVAPAAAMASLIMLTAAIGRGLFALAGQWALKRTQTWRHR</sequence>
<evidence type="ECO:0000313" key="7">
    <source>
        <dbReference type="EMBL" id="RUR71598.1"/>
    </source>
</evidence>
<evidence type="ECO:0000256" key="1">
    <source>
        <dbReference type="ARBA" id="ARBA00004651"/>
    </source>
</evidence>
<evidence type="ECO:0000256" key="2">
    <source>
        <dbReference type="ARBA" id="ARBA00022692"/>
    </source>
</evidence>
<dbReference type="Proteomes" id="UP000281118">
    <property type="component" value="Unassembled WGS sequence"/>
</dbReference>
<feature type="transmembrane region" description="Helical" evidence="5">
    <location>
        <begin position="363"/>
        <end position="384"/>
    </location>
</feature>
<dbReference type="SUPFAM" id="SSF161098">
    <property type="entry name" value="MetI-like"/>
    <property type="match status" value="2"/>
</dbReference>
<name>A0A3S0XWX9_9BURK</name>
<comment type="similarity">
    <text evidence="5">Belongs to the binding-protein-dependent transport system permease family.</text>
</comment>
<evidence type="ECO:0000256" key="5">
    <source>
        <dbReference type="RuleBase" id="RU363032"/>
    </source>
</evidence>
<protein>
    <submittedName>
        <fullName evidence="7">Putative 2-aminoethylphosphonate ABC transporter permease subunit</fullName>
    </submittedName>
</protein>
<dbReference type="GO" id="GO:0005886">
    <property type="term" value="C:plasma membrane"/>
    <property type="evidence" value="ECO:0007669"/>
    <property type="project" value="UniProtKB-SubCell"/>
</dbReference>
<evidence type="ECO:0000259" key="6">
    <source>
        <dbReference type="PROSITE" id="PS50928"/>
    </source>
</evidence>
<reference evidence="7 8" key="1">
    <citation type="submission" date="2018-12" db="EMBL/GenBank/DDBJ databases">
        <title>The genome sequences of Variovorax guangxiensis DSM 27352.</title>
        <authorList>
            <person name="Gao J."/>
            <person name="Sun J."/>
        </authorList>
    </citation>
    <scope>NUCLEOTIDE SEQUENCE [LARGE SCALE GENOMIC DNA]</scope>
    <source>
        <strain evidence="7 8">DSM 27352</strain>
    </source>
</reference>